<dbReference type="CDD" id="cd01448">
    <property type="entry name" value="TST_Repeat_1"/>
    <property type="match status" value="1"/>
</dbReference>
<dbReference type="EMBL" id="LT985188">
    <property type="protein sequence ID" value="SPD87963.1"/>
    <property type="molecule type" value="Genomic_DNA"/>
</dbReference>
<evidence type="ECO:0000313" key="4">
    <source>
        <dbReference type="EMBL" id="SPD87963.1"/>
    </source>
</evidence>
<dbReference type="EC" id="2.8.1.1" evidence="4"/>
<feature type="domain" description="Rhodanese" evidence="3">
    <location>
        <begin position="15"/>
        <end position="134"/>
    </location>
</feature>
<dbReference type="Gene3D" id="3.40.250.10">
    <property type="entry name" value="Rhodanese-like domain"/>
    <property type="match status" value="2"/>
</dbReference>
<feature type="domain" description="Rhodanese" evidence="3">
    <location>
        <begin position="160"/>
        <end position="266"/>
    </location>
</feature>
<dbReference type="AlphaFoldDB" id="A0A2N9JK70"/>
<dbReference type="SUPFAM" id="SSF52821">
    <property type="entry name" value="Rhodanese/Cell cycle control phosphatase"/>
    <property type="match status" value="2"/>
</dbReference>
<dbReference type="InterPro" id="IPR036873">
    <property type="entry name" value="Rhodanese-like_dom_sf"/>
</dbReference>
<dbReference type="InterPro" id="IPR001307">
    <property type="entry name" value="Thiosulphate_STrfase_CS"/>
</dbReference>
<evidence type="ECO:0000259" key="3">
    <source>
        <dbReference type="PROSITE" id="PS50206"/>
    </source>
</evidence>
<keyword evidence="5" id="KW-1185">Reference proteome</keyword>
<dbReference type="RefSeq" id="WP_105186575.1">
    <property type="nucleotide sequence ID" value="NZ_BAAAGO010000035.1"/>
</dbReference>
<reference evidence="4 5" key="1">
    <citation type="submission" date="2018-02" db="EMBL/GenBank/DDBJ databases">
        <authorList>
            <person name="Cohen D.B."/>
            <person name="Kent A.D."/>
        </authorList>
    </citation>
    <scope>NUCLEOTIDE SEQUENCE [LARGE SCALE GENOMIC DNA]</scope>
    <source>
        <strain evidence="4">1</strain>
    </source>
</reference>
<organism evidence="4 5">
    <name type="scientific">Micropruina glycogenica</name>
    <dbReference type="NCBI Taxonomy" id="75385"/>
    <lineage>
        <taxon>Bacteria</taxon>
        <taxon>Bacillati</taxon>
        <taxon>Actinomycetota</taxon>
        <taxon>Actinomycetes</taxon>
        <taxon>Propionibacteriales</taxon>
        <taxon>Nocardioidaceae</taxon>
        <taxon>Micropruina</taxon>
    </lineage>
</organism>
<dbReference type="KEGG" id="mgg:MPLG2_2933"/>
<gene>
    <name evidence="4" type="primary">sseB</name>
    <name evidence="4" type="ORF">MPLG2_2933</name>
</gene>
<dbReference type="GO" id="GO:0004792">
    <property type="term" value="F:thiosulfate-cyanide sulfurtransferase activity"/>
    <property type="evidence" value="ECO:0007669"/>
    <property type="project" value="UniProtKB-EC"/>
</dbReference>
<dbReference type="SMART" id="SM00450">
    <property type="entry name" value="RHOD"/>
    <property type="match status" value="2"/>
</dbReference>
<dbReference type="InterPro" id="IPR001763">
    <property type="entry name" value="Rhodanese-like_dom"/>
</dbReference>
<dbReference type="Pfam" id="PF00581">
    <property type="entry name" value="Rhodanese"/>
    <property type="match status" value="2"/>
</dbReference>
<dbReference type="PROSITE" id="PS00380">
    <property type="entry name" value="RHODANESE_1"/>
    <property type="match status" value="1"/>
</dbReference>
<dbReference type="InterPro" id="IPR045078">
    <property type="entry name" value="TST/MPST-like"/>
</dbReference>
<keyword evidence="2" id="KW-0677">Repeat</keyword>
<dbReference type="PROSITE" id="PS50206">
    <property type="entry name" value="RHODANESE_3"/>
    <property type="match status" value="2"/>
</dbReference>
<evidence type="ECO:0000313" key="5">
    <source>
        <dbReference type="Proteomes" id="UP000238164"/>
    </source>
</evidence>
<protein>
    <submittedName>
        <fullName evidence="4">Putative thiosulfate sulfurtransferase SseB</fullName>
        <ecNumber evidence="4">2.8.1.1</ecNumber>
    </submittedName>
</protein>
<keyword evidence="1 4" id="KW-0808">Transferase</keyword>
<sequence length="270" mass="28426">MARDDVLITVEALAGLDEVDLLDVRWRLGDADGAGRERYLAGHIPGARFLDLESVLTSHGEPTDGRHPLPDVDTLEEGLGALGVSGDRLVVVYDEAGSFAASRAWWVLRWAGLNVRVLDGGLGAWTAQGRPLAEGEAQVTPVDLLLTVGHLPTITADEAAAFDGTLMDARAPERFRGETEPLDPVAGHIPGAVNVPVSQFFAEGGRLPDDEVLRGLLDRTGPLAAYCGSGVSAAQLVLAGAALDRSIALYPGSWSAWSNDPSRPVATGEH</sequence>
<dbReference type="PANTHER" id="PTHR11364">
    <property type="entry name" value="THIOSULFATE SULFERTANSFERASE"/>
    <property type="match status" value="1"/>
</dbReference>
<dbReference type="OrthoDB" id="9770030at2"/>
<name>A0A2N9JK70_9ACTN</name>
<evidence type="ECO:0000256" key="2">
    <source>
        <dbReference type="ARBA" id="ARBA00022737"/>
    </source>
</evidence>
<accession>A0A2N9JK70</accession>
<dbReference type="PANTHER" id="PTHR11364:SF27">
    <property type="entry name" value="SULFURTRANSFERASE"/>
    <property type="match status" value="1"/>
</dbReference>
<evidence type="ECO:0000256" key="1">
    <source>
        <dbReference type="ARBA" id="ARBA00022679"/>
    </source>
</evidence>
<dbReference type="Proteomes" id="UP000238164">
    <property type="component" value="Chromosome 1"/>
</dbReference>
<proteinExistence type="predicted"/>